<name>E8MZY6_ANATU</name>
<keyword evidence="8" id="KW-1185">Reference proteome</keyword>
<dbReference type="Pfam" id="PF06803">
    <property type="entry name" value="DUF1232"/>
    <property type="match status" value="1"/>
</dbReference>
<comment type="subcellular location">
    <subcellularLocation>
        <location evidence="1">Endomembrane system</location>
        <topology evidence="1">Multi-pass membrane protein</topology>
    </subcellularLocation>
</comment>
<keyword evidence="3 5" id="KW-1133">Transmembrane helix</keyword>
<organism evidence="7 8">
    <name type="scientific">Anaerolinea thermophila (strain DSM 14523 / JCM 11388 / NBRC 100420 / UNI-1)</name>
    <dbReference type="NCBI Taxonomy" id="926569"/>
    <lineage>
        <taxon>Bacteria</taxon>
        <taxon>Bacillati</taxon>
        <taxon>Chloroflexota</taxon>
        <taxon>Anaerolineae</taxon>
        <taxon>Anaerolineales</taxon>
        <taxon>Anaerolineaceae</taxon>
        <taxon>Anaerolinea</taxon>
    </lineage>
</organism>
<gene>
    <name evidence="7" type="ordered locus">ANT_02870</name>
</gene>
<dbReference type="RefSeq" id="WP_013558718.1">
    <property type="nucleotide sequence ID" value="NC_014960.1"/>
</dbReference>
<feature type="transmembrane region" description="Helical" evidence="5">
    <location>
        <begin position="101"/>
        <end position="121"/>
    </location>
</feature>
<accession>E8MZY6</accession>
<evidence type="ECO:0000313" key="7">
    <source>
        <dbReference type="EMBL" id="BAJ62321.1"/>
    </source>
</evidence>
<dbReference type="KEGG" id="atm:ANT_02870"/>
<dbReference type="InterPro" id="IPR010652">
    <property type="entry name" value="DUF1232"/>
</dbReference>
<dbReference type="EMBL" id="AP012029">
    <property type="protein sequence ID" value="BAJ62321.1"/>
    <property type="molecule type" value="Genomic_DNA"/>
</dbReference>
<dbReference type="InParanoid" id="E8MZY6"/>
<keyword evidence="4 5" id="KW-0472">Membrane</keyword>
<evidence type="ECO:0000256" key="4">
    <source>
        <dbReference type="ARBA" id="ARBA00023136"/>
    </source>
</evidence>
<feature type="domain" description="DUF1232" evidence="6">
    <location>
        <begin position="35"/>
        <end position="71"/>
    </location>
</feature>
<dbReference type="HOGENOM" id="CLU_139031_0_1_0"/>
<evidence type="ECO:0000259" key="6">
    <source>
        <dbReference type="Pfam" id="PF06803"/>
    </source>
</evidence>
<dbReference type="STRING" id="926569.ANT_02870"/>
<protein>
    <recommendedName>
        <fullName evidence="6">DUF1232 domain-containing protein</fullName>
    </recommendedName>
</protein>
<sequence length="134" mass="14913">MKQWLKKFRERAEALEKEACVLVQAYRHPRTPWYARALAVLVLAHTFSPIDLIPDFIPVLGVLDDWIITPLGIALVIRLIPPEVMAEARRQVEENGSASPALRRLGAALVILLWLVVLVWLGRALGLGMKSGGT</sequence>
<dbReference type="GO" id="GO:0012505">
    <property type="term" value="C:endomembrane system"/>
    <property type="evidence" value="ECO:0007669"/>
    <property type="project" value="UniProtKB-SubCell"/>
</dbReference>
<evidence type="ECO:0000313" key="8">
    <source>
        <dbReference type="Proteomes" id="UP000008922"/>
    </source>
</evidence>
<evidence type="ECO:0000256" key="3">
    <source>
        <dbReference type="ARBA" id="ARBA00022989"/>
    </source>
</evidence>
<reference evidence="7 8" key="1">
    <citation type="submission" date="2010-12" db="EMBL/GenBank/DDBJ databases">
        <title>Whole genome sequence of Anaerolinea thermophila UNI-1.</title>
        <authorList>
            <person name="Narita-Yamada S."/>
            <person name="Kishi E."/>
            <person name="Watanabe Y."/>
            <person name="Takasaki K."/>
            <person name="Ankai A."/>
            <person name="Oguchi A."/>
            <person name="Fukui S."/>
            <person name="Takahashi M."/>
            <person name="Yashiro I."/>
            <person name="Hosoyama A."/>
            <person name="Sekiguchi Y."/>
            <person name="Hanada S."/>
            <person name="Fujita N."/>
        </authorList>
    </citation>
    <scope>NUCLEOTIDE SEQUENCE [LARGE SCALE GENOMIC DNA]</scope>
    <source>
        <strain evidence="8">DSM 14523 / JCM 11388 / NBRC 100420 / UNI-1</strain>
    </source>
</reference>
<evidence type="ECO:0000256" key="5">
    <source>
        <dbReference type="SAM" id="Phobius"/>
    </source>
</evidence>
<keyword evidence="2 5" id="KW-0812">Transmembrane</keyword>
<evidence type="ECO:0000256" key="2">
    <source>
        <dbReference type="ARBA" id="ARBA00022692"/>
    </source>
</evidence>
<dbReference type="Proteomes" id="UP000008922">
    <property type="component" value="Chromosome"/>
</dbReference>
<dbReference type="eggNOG" id="COG3339">
    <property type="taxonomic scope" value="Bacteria"/>
</dbReference>
<dbReference type="AlphaFoldDB" id="E8MZY6"/>
<proteinExistence type="predicted"/>
<evidence type="ECO:0000256" key="1">
    <source>
        <dbReference type="ARBA" id="ARBA00004127"/>
    </source>
</evidence>